<dbReference type="CDD" id="cd00158">
    <property type="entry name" value="RHOD"/>
    <property type="match status" value="1"/>
</dbReference>
<dbReference type="Pfam" id="PF00899">
    <property type="entry name" value="ThiF"/>
    <property type="match status" value="1"/>
</dbReference>
<organism evidence="3 4">
    <name type="scientific">Microbacterium amylolyticum</name>
    <dbReference type="NCBI Taxonomy" id="936337"/>
    <lineage>
        <taxon>Bacteria</taxon>
        <taxon>Bacillati</taxon>
        <taxon>Actinomycetota</taxon>
        <taxon>Actinomycetes</taxon>
        <taxon>Micrococcales</taxon>
        <taxon>Microbacteriaceae</taxon>
        <taxon>Microbacterium</taxon>
    </lineage>
</organism>
<dbReference type="Pfam" id="PF00581">
    <property type="entry name" value="Rhodanese"/>
    <property type="match status" value="1"/>
</dbReference>
<evidence type="ECO:0000259" key="2">
    <source>
        <dbReference type="PROSITE" id="PS50206"/>
    </source>
</evidence>
<feature type="transmembrane region" description="Helical" evidence="1">
    <location>
        <begin position="41"/>
        <end position="68"/>
    </location>
</feature>
<dbReference type="InterPro" id="IPR035985">
    <property type="entry name" value="Ubiquitin-activating_enz"/>
</dbReference>
<dbReference type="EMBL" id="JAGIOL010000001">
    <property type="protein sequence ID" value="MBP2436318.1"/>
    <property type="molecule type" value="Genomic_DNA"/>
</dbReference>
<dbReference type="SUPFAM" id="SSF52821">
    <property type="entry name" value="Rhodanese/Cell cycle control phosphatase"/>
    <property type="match status" value="1"/>
</dbReference>
<dbReference type="RefSeq" id="WP_165136697.1">
    <property type="nucleotide sequence ID" value="NZ_CP049253.1"/>
</dbReference>
<dbReference type="InterPro" id="IPR000594">
    <property type="entry name" value="ThiF_NAD_FAD-bd"/>
</dbReference>
<dbReference type="Gene3D" id="3.40.250.10">
    <property type="entry name" value="Rhodanese-like domain"/>
    <property type="match status" value="1"/>
</dbReference>
<evidence type="ECO:0000313" key="3">
    <source>
        <dbReference type="EMBL" id="MBP2436318.1"/>
    </source>
</evidence>
<keyword evidence="1" id="KW-0472">Membrane</keyword>
<protein>
    <submittedName>
        <fullName evidence="3">Adenylyltransferase/sulfurtransferase</fullName>
    </submittedName>
</protein>
<comment type="caution">
    <text evidence="3">The sequence shown here is derived from an EMBL/GenBank/DDBJ whole genome shotgun (WGS) entry which is preliminary data.</text>
</comment>
<reference evidence="3 4" key="1">
    <citation type="submission" date="2021-03" db="EMBL/GenBank/DDBJ databases">
        <title>Sequencing the genomes of 1000 actinobacteria strains.</title>
        <authorList>
            <person name="Klenk H.-P."/>
        </authorList>
    </citation>
    <scope>NUCLEOTIDE SEQUENCE [LARGE SCALE GENOMIC DNA]</scope>
    <source>
        <strain evidence="3 4">DSM 24221</strain>
    </source>
</reference>
<dbReference type="PROSITE" id="PS50206">
    <property type="entry name" value="RHODANESE_3"/>
    <property type="match status" value="1"/>
</dbReference>
<dbReference type="InterPro" id="IPR045886">
    <property type="entry name" value="ThiF/MoeB/HesA"/>
</dbReference>
<sequence>MTAIVEPAWSLVPHERERYSRQIILPGMGESAQSRLRSARVLVIGAGGLGAPALMGLAAAGIGTLGIVDADRVEPSNLQRQLLHGVSDIGRLKTESARDGVGRMNPDVVVETHSVRLVADNASELFSGYDLVIDGSDNFATRYLVDEAAAAAGVPVVWGSVLRYEGQVSVFWAARGARYRDLFPDVPSGALDCATAGVFGPLCAIIGNQMAAEAIKLITGTGRPLLGRLAIVDALTATWREIVLRPPSVVASAPGIITASALREEIAGEHSPLVIDVRAPDEPGRITPSVRWESGDIEAGFAPPREVAHAVETGRSIVVFCAAGVRSERAAMVLSERFTATPIRSLMGGIAAWGEHSASCRVS</sequence>
<evidence type="ECO:0000313" key="4">
    <source>
        <dbReference type="Proteomes" id="UP001519362"/>
    </source>
</evidence>
<dbReference type="PANTHER" id="PTHR10953">
    <property type="entry name" value="UBIQUITIN-ACTIVATING ENZYME E1"/>
    <property type="match status" value="1"/>
</dbReference>
<keyword evidence="4" id="KW-1185">Reference proteome</keyword>
<dbReference type="CDD" id="cd00757">
    <property type="entry name" value="ThiF_MoeB_HesA_family"/>
    <property type="match status" value="1"/>
</dbReference>
<dbReference type="GO" id="GO:0016779">
    <property type="term" value="F:nucleotidyltransferase activity"/>
    <property type="evidence" value="ECO:0007669"/>
    <property type="project" value="UniProtKB-KW"/>
</dbReference>
<proteinExistence type="predicted"/>
<name>A0ABS4ZGA7_9MICO</name>
<accession>A0ABS4ZGA7</accession>
<dbReference type="PANTHER" id="PTHR10953:SF102">
    <property type="entry name" value="ADENYLYLTRANSFERASE AND SULFURTRANSFERASE MOCS3"/>
    <property type="match status" value="1"/>
</dbReference>
<keyword evidence="1" id="KW-0812">Transmembrane</keyword>
<keyword evidence="3" id="KW-0548">Nucleotidyltransferase</keyword>
<keyword evidence="1" id="KW-1133">Transmembrane helix</keyword>
<keyword evidence="3" id="KW-0808">Transferase</keyword>
<dbReference type="Gene3D" id="3.40.50.720">
    <property type="entry name" value="NAD(P)-binding Rossmann-like Domain"/>
    <property type="match status" value="1"/>
</dbReference>
<dbReference type="InterPro" id="IPR036873">
    <property type="entry name" value="Rhodanese-like_dom_sf"/>
</dbReference>
<evidence type="ECO:0000256" key="1">
    <source>
        <dbReference type="SAM" id="Phobius"/>
    </source>
</evidence>
<gene>
    <name evidence="3" type="ORF">JOF34_000904</name>
</gene>
<feature type="domain" description="Rhodanese" evidence="2">
    <location>
        <begin position="268"/>
        <end position="358"/>
    </location>
</feature>
<dbReference type="SUPFAM" id="SSF69572">
    <property type="entry name" value="Activating enzymes of the ubiquitin-like proteins"/>
    <property type="match status" value="1"/>
</dbReference>
<dbReference type="InterPro" id="IPR001763">
    <property type="entry name" value="Rhodanese-like_dom"/>
</dbReference>
<dbReference type="Proteomes" id="UP001519362">
    <property type="component" value="Unassembled WGS sequence"/>
</dbReference>